<dbReference type="InterPro" id="IPR005304">
    <property type="entry name" value="Rbsml_bgen_MeTrfase_EMG1/NEP1"/>
</dbReference>
<dbReference type="InterPro" id="IPR029028">
    <property type="entry name" value="Alpha/beta_knot_MTases"/>
</dbReference>
<dbReference type="FunFam" id="3.40.1280.10:FF:000003">
    <property type="entry name" value="Ribosomal RNA small subunit methyltransferase"/>
    <property type="match status" value="1"/>
</dbReference>
<dbReference type="SUPFAM" id="SSF75217">
    <property type="entry name" value="alpha/beta knot"/>
    <property type="match status" value="1"/>
</dbReference>
<keyword evidence="10" id="KW-0539">Nucleus</keyword>
<evidence type="ECO:0000256" key="8">
    <source>
        <dbReference type="ARBA" id="ARBA00022730"/>
    </source>
</evidence>
<evidence type="ECO:0000256" key="5">
    <source>
        <dbReference type="ARBA" id="ARBA00022603"/>
    </source>
</evidence>
<protein>
    <recommendedName>
        <fullName evidence="13">Ribosomal RNA small subunit methyltransferase NEP1</fullName>
    </recommendedName>
</protein>
<dbReference type="Proteomes" id="UP000355283">
    <property type="component" value="Unassembled WGS sequence"/>
</dbReference>
<organism evidence="11 12">
    <name type="scientific">Nannochloropsis salina CCMP1776</name>
    <dbReference type="NCBI Taxonomy" id="1027361"/>
    <lineage>
        <taxon>Eukaryota</taxon>
        <taxon>Sar</taxon>
        <taxon>Stramenopiles</taxon>
        <taxon>Ochrophyta</taxon>
        <taxon>Eustigmatophyceae</taxon>
        <taxon>Eustigmatales</taxon>
        <taxon>Monodopsidaceae</taxon>
        <taxon>Microchloropsis</taxon>
        <taxon>Microchloropsis salina</taxon>
    </lineage>
</organism>
<dbReference type="GO" id="GO:0070037">
    <property type="term" value="F:rRNA (pseudouridine) methyltransferase activity"/>
    <property type="evidence" value="ECO:0007669"/>
    <property type="project" value="InterPro"/>
</dbReference>
<evidence type="ECO:0000256" key="9">
    <source>
        <dbReference type="ARBA" id="ARBA00022884"/>
    </source>
</evidence>
<evidence type="ECO:0000313" key="12">
    <source>
        <dbReference type="Proteomes" id="UP000355283"/>
    </source>
</evidence>
<keyword evidence="6" id="KW-0808">Transferase</keyword>
<comment type="similarity">
    <text evidence="2">Belongs to the class IV-like SAM-binding methyltransferase superfamily. RNA methyltransferase NEP1 family.</text>
</comment>
<name>A0A4D9DCH5_9STRA</name>
<keyword evidence="12" id="KW-1185">Reference proteome</keyword>
<dbReference type="OrthoDB" id="269804at2759"/>
<dbReference type="InterPro" id="IPR029026">
    <property type="entry name" value="tRNA_m1G_MTases_N"/>
</dbReference>
<keyword evidence="4" id="KW-0698">rRNA processing</keyword>
<gene>
    <name evidence="11" type="ORF">NSK_002447</name>
</gene>
<keyword evidence="8" id="KW-0699">rRNA-binding</keyword>
<dbReference type="Gene3D" id="3.40.1280.10">
    <property type="match status" value="1"/>
</dbReference>
<evidence type="ECO:0000256" key="2">
    <source>
        <dbReference type="ARBA" id="ARBA00008115"/>
    </source>
</evidence>
<accession>A0A4D9DCH5</accession>
<reference evidence="11 12" key="1">
    <citation type="submission" date="2019-01" db="EMBL/GenBank/DDBJ databases">
        <title>Nuclear Genome Assembly of the Microalgal Biofuel strain Nannochloropsis salina CCMP1776.</title>
        <authorList>
            <person name="Hovde B."/>
        </authorList>
    </citation>
    <scope>NUCLEOTIDE SEQUENCE [LARGE SCALE GENOMIC DNA]</scope>
    <source>
        <strain evidence="11 12">CCMP1776</strain>
    </source>
</reference>
<dbReference type="Pfam" id="PF03587">
    <property type="entry name" value="EMG1"/>
    <property type="match status" value="1"/>
</dbReference>
<evidence type="ECO:0000256" key="6">
    <source>
        <dbReference type="ARBA" id="ARBA00022679"/>
    </source>
</evidence>
<proteinExistence type="inferred from homology"/>
<evidence type="ECO:0000256" key="3">
    <source>
        <dbReference type="ARBA" id="ARBA00022517"/>
    </source>
</evidence>
<dbReference type="PANTHER" id="PTHR12636">
    <property type="entry name" value="NEP1/MRA1"/>
    <property type="match status" value="1"/>
</dbReference>
<evidence type="ECO:0000256" key="7">
    <source>
        <dbReference type="ARBA" id="ARBA00022691"/>
    </source>
</evidence>
<keyword evidence="3" id="KW-0690">Ribosome biogenesis</keyword>
<dbReference type="GO" id="GO:0019843">
    <property type="term" value="F:rRNA binding"/>
    <property type="evidence" value="ECO:0007669"/>
    <property type="project" value="UniProtKB-KW"/>
</dbReference>
<dbReference type="EMBL" id="SDOX01000009">
    <property type="protein sequence ID" value="TFJ86239.1"/>
    <property type="molecule type" value="Genomic_DNA"/>
</dbReference>
<dbReference type="CDD" id="cd18088">
    <property type="entry name" value="Nep1-like"/>
    <property type="match status" value="1"/>
</dbReference>
<keyword evidence="7" id="KW-0949">S-adenosyl-L-methionine</keyword>
<evidence type="ECO:0000313" key="11">
    <source>
        <dbReference type="EMBL" id="TFJ86239.1"/>
    </source>
</evidence>
<dbReference type="GO" id="GO:0032040">
    <property type="term" value="C:small-subunit processome"/>
    <property type="evidence" value="ECO:0007669"/>
    <property type="project" value="TreeGrafter"/>
</dbReference>
<sequence length="227" mass="25088">MAEPESSHDVTESLRNKEVITVVLDKASLETVKMKSGQYCLLNCDDHQAMMKKSGKNPADYRPDILHQELLALLDSPLNKVGKLKVYIRSSSNVLIEVNAKCRIPRTYKRFAGLMVQLLHKLKVRSADGKATLLKVIKNPVTRYLPAGFKCYGFSVQGTLYNPNALACTLPDDKPVVFVLGAMAAGHITVQDHPYIEEMVSVSDFPLSGATAINRLLGAIENYWGIV</sequence>
<dbReference type="AlphaFoldDB" id="A0A4D9DCH5"/>
<comment type="caution">
    <text evidence="11">The sequence shown here is derived from an EMBL/GenBank/DDBJ whole genome shotgun (WGS) entry which is preliminary data.</text>
</comment>
<keyword evidence="9" id="KW-0694">RNA-binding</keyword>
<evidence type="ECO:0000256" key="10">
    <source>
        <dbReference type="ARBA" id="ARBA00023242"/>
    </source>
</evidence>
<dbReference type="GO" id="GO:0070475">
    <property type="term" value="P:rRNA base methylation"/>
    <property type="evidence" value="ECO:0007669"/>
    <property type="project" value="InterPro"/>
</dbReference>
<evidence type="ECO:0000256" key="4">
    <source>
        <dbReference type="ARBA" id="ARBA00022552"/>
    </source>
</evidence>
<evidence type="ECO:0008006" key="13">
    <source>
        <dbReference type="Google" id="ProtNLM"/>
    </source>
</evidence>
<keyword evidence="5" id="KW-0489">Methyltransferase</keyword>
<evidence type="ECO:0000256" key="1">
    <source>
        <dbReference type="ARBA" id="ARBA00004604"/>
    </source>
</evidence>
<comment type="subcellular location">
    <subcellularLocation>
        <location evidence="1">Nucleus</location>
        <location evidence="1">Nucleolus</location>
    </subcellularLocation>
</comment>
<dbReference type="PANTHER" id="PTHR12636:SF5">
    <property type="entry name" value="RIBOSOMAL RNA SMALL SUBUNIT METHYLTRANSFERASE NEP1"/>
    <property type="match status" value="1"/>
</dbReference>